<evidence type="ECO:0000256" key="6">
    <source>
        <dbReference type="RuleBase" id="RU363042"/>
    </source>
</evidence>
<keyword evidence="6" id="KW-0808">Transferase</keyword>
<keyword evidence="3 6" id="KW-0812">Transmembrane</keyword>
<dbReference type="RefSeq" id="WP_072744203.1">
    <property type="nucleotide sequence ID" value="NZ_FQXR01000006.1"/>
</dbReference>
<protein>
    <recommendedName>
        <fullName evidence="6">Phosphatidylglycerol lysyltransferase</fullName>
        <ecNumber evidence="6">2.3.2.3</ecNumber>
    </recommendedName>
    <alternativeName>
        <fullName evidence="6">Lysylphosphatidylglycerol synthase</fullName>
    </alternativeName>
</protein>
<gene>
    <name evidence="6" type="primary">mprF</name>
    <name evidence="7" type="ORF">SAMN02745180_01536</name>
</gene>
<dbReference type="STRING" id="1123281.SAMN02745180_01536"/>
<organism evidence="7 8">
    <name type="scientific">Sporanaerobacter acetigenes DSM 13106</name>
    <dbReference type="NCBI Taxonomy" id="1123281"/>
    <lineage>
        <taxon>Bacteria</taxon>
        <taxon>Bacillati</taxon>
        <taxon>Bacillota</taxon>
        <taxon>Tissierellia</taxon>
        <taxon>Tissierellales</taxon>
        <taxon>Sporanaerobacteraceae</taxon>
        <taxon>Sporanaerobacter</taxon>
    </lineage>
</organism>
<dbReference type="PANTHER" id="PTHR37693">
    <property type="entry name" value="PHOSPHATIDYLGLYCEROL LYSYLTRANSFERASE"/>
    <property type="match status" value="1"/>
</dbReference>
<keyword evidence="4 6" id="KW-1133">Transmembrane helix</keyword>
<feature type="transmembrane region" description="Helical" evidence="6">
    <location>
        <begin position="123"/>
        <end position="146"/>
    </location>
</feature>
<feature type="transmembrane region" description="Helical" evidence="6">
    <location>
        <begin position="229"/>
        <end position="253"/>
    </location>
</feature>
<evidence type="ECO:0000313" key="7">
    <source>
        <dbReference type="EMBL" id="SHH95676.1"/>
    </source>
</evidence>
<dbReference type="GO" id="GO:0046677">
    <property type="term" value="P:response to antibiotic"/>
    <property type="evidence" value="ECO:0007669"/>
    <property type="project" value="UniProtKB-KW"/>
</dbReference>
<keyword evidence="8" id="KW-1185">Reference proteome</keyword>
<dbReference type="GO" id="GO:0050071">
    <property type="term" value="F:phosphatidylglycerol lysyltransferase activity"/>
    <property type="evidence" value="ECO:0007669"/>
    <property type="project" value="UniProtKB-EC"/>
</dbReference>
<dbReference type="Proteomes" id="UP000184389">
    <property type="component" value="Unassembled WGS sequence"/>
</dbReference>
<dbReference type="InterPro" id="IPR022791">
    <property type="entry name" value="L-PG_synthase/AglD"/>
</dbReference>
<comment type="subcellular location">
    <subcellularLocation>
        <location evidence="1 6">Cell membrane</location>
        <topology evidence="1 6">Multi-pass membrane protein</topology>
    </subcellularLocation>
</comment>
<evidence type="ECO:0000256" key="2">
    <source>
        <dbReference type="ARBA" id="ARBA00022475"/>
    </source>
</evidence>
<reference evidence="7 8" key="1">
    <citation type="submission" date="2016-11" db="EMBL/GenBank/DDBJ databases">
        <authorList>
            <person name="Jaros S."/>
            <person name="Januszkiewicz K."/>
            <person name="Wedrychowicz H."/>
        </authorList>
    </citation>
    <scope>NUCLEOTIDE SEQUENCE [LARGE SCALE GENOMIC DNA]</scope>
    <source>
        <strain evidence="7 8">DSM 13106</strain>
    </source>
</reference>
<evidence type="ECO:0000256" key="3">
    <source>
        <dbReference type="ARBA" id="ARBA00022692"/>
    </source>
</evidence>
<feature type="transmembrane region" description="Helical" evidence="6">
    <location>
        <begin position="259"/>
        <end position="277"/>
    </location>
</feature>
<keyword evidence="2" id="KW-1003">Cell membrane</keyword>
<dbReference type="Pfam" id="PF03706">
    <property type="entry name" value="LPG_synthase_TM"/>
    <property type="match status" value="1"/>
</dbReference>
<evidence type="ECO:0000256" key="5">
    <source>
        <dbReference type="ARBA" id="ARBA00023136"/>
    </source>
</evidence>
<feature type="transmembrane region" description="Helical" evidence="6">
    <location>
        <begin position="315"/>
        <end position="332"/>
    </location>
</feature>
<comment type="catalytic activity">
    <reaction evidence="6">
        <text>L-lysyl-tRNA(Lys) + a 1,2-diacyl-sn-glycero-3-phospho-(1'-sn-glycerol) = a 1,2-diacyl-sn-glycero-3-phospho-1'-(3'-O-L-lysyl)-sn-glycerol + tRNA(Lys)</text>
        <dbReference type="Rhea" id="RHEA:10668"/>
        <dbReference type="Rhea" id="RHEA-COMP:9696"/>
        <dbReference type="Rhea" id="RHEA-COMP:9697"/>
        <dbReference type="ChEBI" id="CHEBI:64716"/>
        <dbReference type="ChEBI" id="CHEBI:75792"/>
        <dbReference type="ChEBI" id="CHEBI:78442"/>
        <dbReference type="ChEBI" id="CHEBI:78529"/>
        <dbReference type="EC" id="2.3.2.3"/>
    </reaction>
</comment>
<dbReference type="NCBIfam" id="TIGR00374">
    <property type="entry name" value="flippase-like domain"/>
    <property type="match status" value="1"/>
</dbReference>
<feature type="transmembrane region" description="Helical" evidence="6">
    <location>
        <begin position="152"/>
        <end position="175"/>
    </location>
</feature>
<accession>A0A1M5X7D3</accession>
<keyword evidence="5 6" id="KW-0472">Membrane</keyword>
<dbReference type="EC" id="2.3.2.3" evidence="6"/>
<evidence type="ECO:0000313" key="8">
    <source>
        <dbReference type="Proteomes" id="UP000184389"/>
    </source>
</evidence>
<dbReference type="AlphaFoldDB" id="A0A1M5X7D3"/>
<dbReference type="GO" id="GO:0006629">
    <property type="term" value="P:lipid metabolic process"/>
    <property type="evidence" value="ECO:0007669"/>
    <property type="project" value="UniProtKB-KW"/>
</dbReference>
<keyword evidence="6" id="KW-0046">Antibiotic resistance</keyword>
<evidence type="ECO:0000256" key="4">
    <source>
        <dbReference type="ARBA" id="ARBA00022989"/>
    </source>
</evidence>
<feature type="transmembrane region" description="Helical" evidence="6">
    <location>
        <begin position="7"/>
        <end position="25"/>
    </location>
</feature>
<dbReference type="PANTHER" id="PTHR37693:SF1">
    <property type="entry name" value="INTEGRAL MEMBRANE PROTEIN"/>
    <property type="match status" value="1"/>
</dbReference>
<comment type="function">
    <text evidence="6">Catalyzes the transfer of a lysyl group from L-lysyl-tRNA(Lys) to membrane-bound phosphatidylglycerol (PG), which produces lysylphosphatidylglycerol (LPG), a major component of the bacterial membrane with a positive net charge. LPG synthesis contributes to bacterial virulence as it is involved in the resistance mechanism against cationic antimicrobial peptides (CAMP) produces by the host's immune system (defensins, cathelicidins) and by the competing microorganisms.</text>
</comment>
<evidence type="ECO:0000256" key="1">
    <source>
        <dbReference type="ARBA" id="ARBA00004651"/>
    </source>
</evidence>
<name>A0A1M5X7D3_9FIRM</name>
<proteinExistence type="inferred from homology"/>
<keyword evidence="6" id="KW-0443">Lipid metabolism</keyword>
<dbReference type="GO" id="GO:0005886">
    <property type="term" value="C:plasma membrane"/>
    <property type="evidence" value="ECO:0007669"/>
    <property type="project" value="UniProtKB-SubCell"/>
</dbReference>
<dbReference type="OrthoDB" id="9810654at2"/>
<comment type="similarity">
    <text evidence="6">Belongs to the LPG synthase family.</text>
</comment>
<sequence>MDKKKINYLLGILITGVTLVIILTSENLKDLPGLISNTNMIYLVLALSMMLGDWIFDGLILNIITKTVHGKVRYLKSLKIAIIGQYYSAITPFSTGGQPVQVYLMSKEDISVPKGSLILFNKFIIYQMAVTFYSLVMFMLKLSFIFSKAKAALPFVIVGFVLNLLVLVGIILLFYRPEWIKPIVLYVYKFLNKMKIMKDIDKYVNRLDTAMEEYMQSVQKIKENRKNAVLLLILNIIELTFYFSITYFVYLALGLSEATFIDIIAIQSLVYMAASYIPTPGTAGASEGGYYLLFKPLFSPGLIVYALLLWRAISYYFRIIFTGIVTLVDYIVRKRKKVAA</sequence>
<dbReference type="EMBL" id="FQXR01000006">
    <property type="protein sequence ID" value="SHH95676.1"/>
    <property type="molecule type" value="Genomic_DNA"/>
</dbReference>
<feature type="transmembrane region" description="Helical" evidence="6">
    <location>
        <begin position="40"/>
        <end position="64"/>
    </location>
</feature>